<protein>
    <submittedName>
        <fullName evidence="1">Uncharacterized protein</fullName>
    </submittedName>
</protein>
<accession>A0A645EWH3</accession>
<name>A0A645EWH3_9ZZZZ</name>
<dbReference type="AntiFam" id="ANF00142">
    <property type="entry name" value="Shadow ORF (opposite yadG)"/>
</dbReference>
<evidence type="ECO:0000313" key="1">
    <source>
        <dbReference type="EMBL" id="MPN05559.1"/>
    </source>
</evidence>
<dbReference type="AntiFam" id="ANF00095">
    <property type="entry name" value="Shadow ORF (opposite ABC transporters)"/>
</dbReference>
<comment type="caution">
    <text evidence="1">The sequence shown here is derived from an EMBL/GenBank/DDBJ whole genome shotgun (WGS) entry which is preliminary data.</text>
</comment>
<dbReference type="AlphaFoldDB" id="A0A645EWH3"/>
<sequence>MAKNFAGFAHFHHNTAVHKYHAVRHFAGKPHLVGHHNHRHAILRQLLHHRQHLAHHFRVQRAGRLVKQHNIGLHRQRAGNCHALLLPARKLGRVGVCLIRQAHLFQQLLRFLRGGCFVHLLAVDGGHHNIFHHRKVGKQVKLLKHHADIFAYPVDVGLFVHNVKPVHDHLPAGGLLQPVQAAQKRRFAAARRPDHANDFPLGHF</sequence>
<reference evidence="1" key="1">
    <citation type="submission" date="2019-08" db="EMBL/GenBank/DDBJ databases">
        <authorList>
            <person name="Kucharzyk K."/>
            <person name="Murdoch R.W."/>
            <person name="Higgins S."/>
            <person name="Loffler F."/>
        </authorList>
    </citation>
    <scope>NUCLEOTIDE SEQUENCE</scope>
</reference>
<proteinExistence type="predicted"/>
<dbReference type="EMBL" id="VSSQ01051463">
    <property type="protein sequence ID" value="MPN05559.1"/>
    <property type="molecule type" value="Genomic_DNA"/>
</dbReference>
<organism evidence="1">
    <name type="scientific">bioreactor metagenome</name>
    <dbReference type="NCBI Taxonomy" id="1076179"/>
    <lineage>
        <taxon>unclassified sequences</taxon>
        <taxon>metagenomes</taxon>
        <taxon>ecological metagenomes</taxon>
    </lineage>
</organism>
<gene>
    <name evidence="1" type="ORF">SDC9_152810</name>
</gene>